<gene>
    <name evidence="2" type="ORF">XENOCAPTIV_015256</name>
</gene>
<sequence>MMEALMLLELIVDEESFILCGLTEEDGLGCCNVCMRGGVCLGMVEFDFTACNCFYFNGCSMFMCFFSASMCSPVLSYYPSLSSVSSLVYKYHIMASTLTQIYTLLFILHFTINHLSDSAQQITEVPSR</sequence>
<keyword evidence="1" id="KW-0812">Transmembrane</keyword>
<keyword evidence="3" id="KW-1185">Reference proteome</keyword>
<comment type="caution">
    <text evidence="2">The sequence shown here is derived from an EMBL/GenBank/DDBJ whole genome shotgun (WGS) entry which is preliminary data.</text>
</comment>
<reference evidence="2 3" key="1">
    <citation type="submission" date="2021-06" db="EMBL/GenBank/DDBJ databases">
        <authorList>
            <person name="Palmer J.M."/>
        </authorList>
    </citation>
    <scope>NUCLEOTIDE SEQUENCE [LARGE SCALE GENOMIC DNA]</scope>
    <source>
        <strain evidence="2 3">XC_2019</strain>
        <tissue evidence="2">Muscle</tissue>
    </source>
</reference>
<name>A0ABV0QLH6_9TELE</name>
<evidence type="ECO:0000256" key="1">
    <source>
        <dbReference type="SAM" id="Phobius"/>
    </source>
</evidence>
<evidence type="ECO:0000313" key="3">
    <source>
        <dbReference type="Proteomes" id="UP001434883"/>
    </source>
</evidence>
<dbReference type="EMBL" id="JAHRIN010016837">
    <property type="protein sequence ID" value="MEQ2196332.1"/>
    <property type="molecule type" value="Genomic_DNA"/>
</dbReference>
<keyword evidence="1" id="KW-1133">Transmembrane helix</keyword>
<proteinExistence type="predicted"/>
<dbReference type="Proteomes" id="UP001434883">
    <property type="component" value="Unassembled WGS sequence"/>
</dbReference>
<keyword evidence="1" id="KW-0472">Membrane</keyword>
<organism evidence="2 3">
    <name type="scientific">Xenoophorus captivus</name>
    <dbReference type="NCBI Taxonomy" id="1517983"/>
    <lineage>
        <taxon>Eukaryota</taxon>
        <taxon>Metazoa</taxon>
        <taxon>Chordata</taxon>
        <taxon>Craniata</taxon>
        <taxon>Vertebrata</taxon>
        <taxon>Euteleostomi</taxon>
        <taxon>Actinopterygii</taxon>
        <taxon>Neopterygii</taxon>
        <taxon>Teleostei</taxon>
        <taxon>Neoteleostei</taxon>
        <taxon>Acanthomorphata</taxon>
        <taxon>Ovalentaria</taxon>
        <taxon>Atherinomorphae</taxon>
        <taxon>Cyprinodontiformes</taxon>
        <taxon>Goodeidae</taxon>
        <taxon>Xenoophorus</taxon>
    </lineage>
</organism>
<protein>
    <submittedName>
        <fullName evidence="2">Uncharacterized protein</fullName>
    </submittedName>
</protein>
<evidence type="ECO:0000313" key="2">
    <source>
        <dbReference type="EMBL" id="MEQ2196332.1"/>
    </source>
</evidence>
<accession>A0ABV0QLH6</accession>
<feature type="transmembrane region" description="Helical" evidence="1">
    <location>
        <begin position="91"/>
        <end position="112"/>
    </location>
</feature>
<feature type="transmembrane region" description="Helical" evidence="1">
    <location>
        <begin position="53"/>
        <end position="79"/>
    </location>
</feature>